<dbReference type="Proteomes" id="UP000574276">
    <property type="component" value="Unassembled WGS sequence"/>
</dbReference>
<feature type="transmembrane region" description="Helical" evidence="1">
    <location>
        <begin position="119"/>
        <end position="140"/>
    </location>
</feature>
<dbReference type="AlphaFoldDB" id="A0A839JXI8"/>
<proteinExistence type="predicted"/>
<evidence type="ECO:0000313" key="2">
    <source>
        <dbReference type="EMBL" id="MBB2182116.1"/>
    </source>
</evidence>
<dbReference type="EMBL" id="JACEGA010000001">
    <property type="protein sequence ID" value="MBB2182116.1"/>
    <property type="molecule type" value="Genomic_DNA"/>
</dbReference>
<feature type="transmembrane region" description="Helical" evidence="1">
    <location>
        <begin position="147"/>
        <end position="167"/>
    </location>
</feature>
<dbReference type="InterPro" id="IPR025699">
    <property type="entry name" value="ABC2_memb-like"/>
</dbReference>
<dbReference type="Pfam" id="PF13346">
    <property type="entry name" value="ABC2_membrane_5"/>
    <property type="match status" value="1"/>
</dbReference>
<gene>
    <name evidence="2" type="ORF">H0486_04410</name>
</gene>
<reference evidence="2 3" key="1">
    <citation type="submission" date="2020-07" db="EMBL/GenBank/DDBJ databases">
        <title>Characterization and genome sequencing of isolate MD1, a novel member within the family Lachnospiraceae.</title>
        <authorList>
            <person name="Rettenmaier R."/>
            <person name="Di Bello L."/>
            <person name="Zinser C."/>
            <person name="Scheitz K."/>
            <person name="Liebl W."/>
            <person name="Zverlov V."/>
        </authorList>
    </citation>
    <scope>NUCLEOTIDE SEQUENCE [LARGE SCALE GENOMIC DNA]</scope>
    <source>
        <strain evidence="2 3">MD1</strain>
    </source>
</reference>
<accession>A0A839JXI8</accession>
<feature type="transmembrane region" description="Helical" evidence="1">
    <location>
        <begin position="38"/>
        <end position="57"/>
    </location>
</feature>
<keyword evidence="1" id="KW-1133">Transmembrane helix</keyword>
<name>A0A839JXI8_9FIRM</name>
<keyword evidence="3" id="KW-1185">Reference proteome</keyword>
<keyword evidence="1" id="KW-0812">Transmembrane</keyword>
<feature type="transmembrane region" description="Helical" evidence="1">
    <location>
        <begin position="16"/>
        <end position="32"/>
    </location>
</feature>
<evidence type="ECO:0000313" key="3">
    <source>
        <dbReference type="Proteomes" id="UP000574276"/>
    </source>
</evidence>
<protein>
    <submittedName>
        <fullName evidence="2">ABC-2 transporter permease</fullName>
    </submittedName>
</protein>
<feature type="transmembrane region" description="Helical" evidence="1">
    <location>
        <begin position="187"/>
        <end position="206"/>
    </location>
</feature>
<feature type="transmembrane region" description="Helical" evidence="1">
    <location>
        <begin position="82"/>
        <end position="107"/>
    </location>
</feature>
<evidence type="ECO:0000256" key="1">
    <source>
        <dbReference type="SAM" id="Phobius"/>
    </source>
</evidence>
<comment type="caution">
    <text evidence="2">The sequence shown here is derived from an EMBL/GenBank/DDBJ whole genome shotgun (WGS) entry which is preliminary data.</text>
</comment>
<sequence>MLGLILKDIINLKKNVRLFALFFVIYGVVSVYQRDASFFGSIFTMLFAILVLSTFSYDEMAKFDCYALTMPLSRKSIIQSKYLIMLLLTLFGLVVNTIFTLILNTILKTELTMANIQSGLIGVAIVIFFYCIVIPIITKFGIERARIILMFVYFIPFLVGILINQLVKGKSQPPEGLIEVLNTLVKNIYVIVPVVLILSLGLSYYISNRIYEKKEF</sequence>
<dbReference type="RefSeq" id="WP_228351845.1">
    <property type="nucleotide sequence ID" value="NZ_JACEGA010000001.1"/>
</dbReference>
<organism evidence="2 3">
    <name type="scientific">Variimorphobacter saccharofermentans</name>
    <dbReference type="NCBI Taxonomy" id="2755051"/>
    <lineage>
        <taxon>Bacteria</taxon>
        <taxon>Bacillati</taxon>
        <taxon>Bacillota</taxon>
        <taxon>Clostridia</taxon>
        <taxon>Lachnospirales</taxon>
        <taxon>Lachnospiraceae</taxon>
        <taxon>Variimorphobacter</taxon>
    </lineage>
</organism>
<keyword evidence="1" id="KW-0472">Membrane</keyword>